<organism evidence="1 2">
    <name type="scientific">Flavobacterium bizetiae</name>
    <dbReference type="NCBI Taxonomy" id="2704140"/>
    <lineage>
        <taxon>Bacteria</taxon>
        <taxon>Pseudomonadati</taxon>
        <taxon>Bacteroidota</taxon>
        <taxon>Flavobacteriia</taxon>
        <taxon>Flavobacteriales</taxon>
        <taxon>Flavobacteriaceae</taxon>
        <taxon>Flavobacterium</taxon>
    </lineage>
</organism>
<reference evidence="1 2" key="1">
    <citation type="submission" date="2020-02" db="EMBL/GenBank/DDBJ databases">
        <authorList>
            <person name="Criscuolo A."/>
        </authorList>
    </citation>
    <scope>NUCLEOTIDE SEQUENCE [LARGE SCALE GENOMIC DNA]</scope>
    <source>
        <strain evidence="1">CIP105534</strain>
    </source>
</reference>
<dbReference type="PROSITE" id="PS51257">
    <property type="entry name" value="PROKAR_LIPOPROTEIN"/>
    <property type="match status" value="1"/>
</dbReference>
<accession>A0A6J4GT98</accession>
<name>A0A6J4GT98_9FLAO</name>
<dbReference type="AlphaFoldDB" id="A0A6J4GT98"/>
<evidence type="ECO:0008006" key="3">
    <source>
        <dbReference type="Google" id="ProtNLM"/>
    </source>
</evidence>
<evidence type="ECO:0000313" key="1">
    <source>
        <dbReference type="EMBL" id="CAA9201371.1"/>
    </source>
</evidence>
<proteinExistence type="predicted"/>
<gene>
    <name evidence="1" type="ORF">FLA105534_03583</name>
</gene>
<evidence type="ECO:0000313" key="2">
    <source>
        <dbReference type="Proteomes" id="UP000479938"/>
    </source>
</evidence>
<dbReference type="EMBL" id="CADCSU010000125">
    <property type="protein sequence ID" value="CAA9201371.1"/>
    <property type="molecule type" value="Genomic_DNA"/>
</dbReference>
<dbReference type="Proteomes" id="UP000479938">
    <property type="component" value="Unassembled WGS sequence"/>
</dbReference>
<dbReference type="RefSeq" id="WP_173972062.1">
    <property type="nucleotide sequence ID" value="NZ_CADCSU010000125.1"/>
</dbReference>
<protein>
    <recommendedName>
        <fullName evidence="3">Lipoprotein</fullName>
    </recommendedName>
</protein>
<sequence length="243" mass="28209">MTKSILLVLFFSIISCSQKSKEQTVHLPEKVITKKEIIKPETKTDTTKTILEEAFTDSTQVGTKGKFKLTVNQFRTDDSTYVEINLFEKRNNKWITQQNLEYLKDGVTNCEPELNDFNNDGFNDLTFKSSVAARGANEIRKLLIFNPSKKRFVLMKNSDHYPNLQYNELLNCVDAWLVYGGSSTVFLKIEKDSLREFASVSLDNDNREIYIIDKKGKRKTVKKEIVKDLEVYTRYKNYNPLTE</sequence>
<keyword evidence="2" id="KW-1185">Reference proteome</keyword>